<evidence type="ECO:0000313" key="1">
    <source>
        <dbReference type="EMBL" id="KAG8069304.1"/>
    </source>
</evidence>
<dbReference type="EMBL" id="JAAALK010000284">
    <property type="protein sequence ID" value="KAG8069304.1"/>
    <property type="molecule type" value="Genomic_DNA"/>
</dbReference>
<reference evidence="1" key="2">
    <citation type="submission" date="2021-02" db="EMBL/GenBank/DDBJ databases">
        <authorList>
            <person name="Kimball J.A."/>
            <person name="Haas M.W."/>
            <person name="Macchietto M."/>
            <person name="Kono T."/>
            <person name="Duquette J."/>
            <person name="Shao M."/>
        </authorList>
    </citation>
    <scope>NUCLEOTIDE SEQUENCE</scope>
    <source>
        <tissue evidence="1">Fresh leaf tissue</tissue>
    </source>
</reference>
<proteinExistence type="predicted"/>
<evidence type="ECO:0000313" key="2">
    <source>
        <dbReference type="Proteomes" id="UP000729402"/>
    </source>
</evidence>
<accession>A0A8J5W216</accession>
<name>A0A8J5W216_ZIZPA</name>
<dbReference type="AlphaFoldDB" id="A0A8J5W216"/>
<reference evidence="1" key="1">
    <citation type="journal article" date="2021" name="bioRxiv">
        <title>Whole Genome Assembly and Annotation of Northern Wild Rice, Zizania palustris L., Supports a Whole Genome Duplication in the Zizania Genus.</title>
        <authorList>
            <person name="Haas M."/>
            <person name="Kono T."/>
            <person name="Macchietto M."/>
            <person name="Millas R."/>
            <person name="McGilp L."/>
            <person name="Shao M."/>
            <person name="Duquette J."/>
            <person name="Hirsch C.N."/>
            <person name="Kimball J."/>
        </authorList>
    </citation>
    <scope>NUCLEOTIDE SEQUENCE</scope>
    <source>
        <tissue evidence="1">Fresh leaf tissue</tissue>
    </source>
</reference>
<gene>
    <name evidence="1" type="ORF">GUJ93_ZPchr0005g15543</name>
</gene>
<protein>
    <submittedName>
        <fullName evidence="1">Uncharacterized protein</fullName>
    </submittedName>
</protein>
<dbReference type="Proteomes" id="UP000729402">
    <property type="component" value="Unassembled WGS sequence"/>
</dbReference>
<keyword evidence="2" id="KW-1185">Reference proteome</keyword>
<comment type="caution">
    <text evidence="1">The sequence shown here is derived from an EMBL/GenBank/DDBJ whole genome shotgun (WGS) entry which is preliminary data.</text>
</comment>
<sequence length="104" mass="11161">MAPPRWRGPNPRSTTSFKYSSRRLISTDRCVILAGDNMVSDDLGSPLVAMNSQSSTCLGSTIDDILNAIMQRLDAIERRLNTLVVEVVHLDLQGGGGKGDTATG</sequence>
<organism evidence="1 2">
    <name type="scientific">Zizania palustris</name>
    <name type="common">Northern wild rice</name>
    <dbReference type="NCBI Taxonomy" id="103762"/>
    <lineage>
        <taxon>Eukaryota</taxon>
        <taxon>Viridiplantae</taxon>
        <taxon>Streptophyta</taxon>
        <taxon>Embryophyta</taxon>
        <taxon>Tracheophyta</taxon>
        <taxon>Spermatophyta</taxon>
        <taxon>Magnoliopsida</taxon>
        <taxon>Liliopsida</taxon>
        <taxon>Poales</taxon>
        <taxon>Poaceae</taxon>
        <taxon>BOP clade</taxon>
        <taxon>Oryzoideae</taxon>
        <taxon>Oryzeae</taxon>
        <taxon>Zizaniinae</taxon>
        <taxon>Zizania</taxon>
    </lineage>
</organism>